<feature type="domain" description="TSCPD" evidence="6">
    <location>
        <begin position="48"/>
        <end position="161"/>
    </location>
</feature>
<keyword evidence="8" id="KW-1185">Reference proteome</keyword>
<comment type="catalytic activity">
    <reaction evidence="5">
        <text>a 2'-deoxyribonucleoside 5'-diphosphate + [thioredoxin]-disulfide + H2O = a ribonucleoside 5'-diphosphate + [thioredoxin]-dithiol</text>
        <dbReference type="Rhea" id="RHEA:23252"/>
        <dbReference type="Rhea" id="RHEA-COMP:10698"/>
        <dbReference type="Rhea" id="RHEA-COMP:10700"/>
        <dbReference type="ChEBI" id="CHEBI:15377"/>
        <dbReference type="ChEBI" id="CHEBI:29950"/>
        <dbReference type="ChEBI" id="CHEBI:50058"/>
        <dbReference type="ChEBI" id="CHEBI:57930"/>
        <dbReference type="ChEBI" id="CHEBI:73316"/>
        <dbReference type="EC" id="1.17.4.1"/>
    </reaction>
</comment>
<dbReference type="EMBL" id="JBHSNG010000024">
    <property type="protein sequence ID" value="MFC5582792.1"/>
    <property type="molecule type" value="Genomic_DNA"/>
</dbReference>
<evidence type="ECO:0000313" key="7">
    <source>
        <dbReference type="EMBL" id="MFC5582792.1"/>
    </source>
</evidence>
<accession>A0ABW0T0D1</accession>
<dbReference type="EC" id="1.17.4.1" evidence="2"/>
<dbReference type="RefSeq" id="WP_377329212.1">
    <property type="nucleotide sequence ID" value="NZ_JBHSNG010000024.1"/>
</dbReference>
<evidence type="ECO:0000256" key="3">
    <source>
        <dbReference type="ARBA" id="ARBA00022634"/>
    </source>
</evidence>
<sequence>MAIKIDKKITGYNVVKPEDKVAANPVTAAAPKEPRQAEVIQMHESVERPETLVGSTFKVKSPLFEHALYVTINDIVLNAGTPHEQRRPFEIFINSKNMDHFQWIVALTRILSAVFRKGGDVTFIVEELKAVFDPRGGYFKSGGVYMPSIVAEIGAVIEQHMKNIGMIHDPEMDEATRKLIAEKRAAYEQAGAKKKADVTAAPVGAASAAKTSSDTESNGFPPGATLCQKCNTRALVLMDGCQTCLNCGYSKCG</sequence>
<keyword evidence="4" id="KW-0547">Nucleotide-binding</keyword>
<protein>
    <recommendedName>
        <fullName evidence="2">ribonucleoside-diphosphate reductase</fullName>
        <ecNumber evidence="2">1.17.4.1</ecNumber>
    </recommendedName>
</protein>
<organism evidence="7 8">
    <name type="scientific">Rhodanobacter terrae</name>
    <dbReference type="NCBI Taxonomy" id="418647"/>
    <lineage>
        <taxon>Bacteria</taxon>
        <taxon>Pseudomonadati</taxon>
        <taxon>Pseudomonadota</taxon>
        <taxon>Gammaproteobacteria</taxon>
        <taxon>Lysobacterales</taxon>
        <taxon>Rhodanobacteraceae</taxon>
        <taxon>Rhodanobacter</taxon>
    </lineage>
</organism>
<gene>
    <name evidence="7" type="ORF">ACFPPB_16880</name>
</gene>
<dbReference type="Proteomes" id="UP001596111">
    <property type="component" value="Unassembled WGS sequence"/>
</dbReference>
<proteinExistence type="inferred from homology"/>
<comment type="similarity">
    <text evidence="1">Belongs to the ribonucleoside diphosphate reductase class-2 family.</text>
</comment>
<name>A0ABW0T0D1_9GAMM</name>
<evidence type="ECO:0000259" key="6">
    <source>
        <dbReference type="Pfam" id="PF12637"/>
    </source>
</evidence>
<comment type="caution">
    <text evidence="7">The sequence shown here is derived from an EMBL/GenBank/DDBJ whole genome shotgun (WGS) entry which is preliminary data.</text>
</comment>
<evidence type="ECO:0000256" key="2">
    <source>
        <dbReference type="ARBA" id="ARBA00012274"/>
    </source>
</evidence>
<evidence type="ECO:0000256" key="5">
    <source>
        <dbReference type="ARBA" id="ARBA00047754"/>
    </source>
</evidence>
<keyword evidence="3" id="KW-0237">DNA synthesis</keyword>
<evidence type="ECO:0000256" key="4">
    <source>
        <dbReference type="ARBA" id="ARBA00022741"/>
    </source>
</evidence>
<reference evidence="8" key="1">
    <citation type="journal article" date="2019" name="Int. J. Syst. Evol. Microbiol.">
        <title>The Global Catalogue of Microorganisms (GCM) 10K type strain sequencing project: providing services to taxonomists for standard genome sequencing and annotation.</title>
        <authorList>
            <consortium name="The Broad Institute Genomics Platform"/>
            <consortium name="The Broad Institute Genome Sequencing Center for Infectious Disease"/>
            <person name="Wu L."/>
            <person name="Ma J."/>
        </authorList>
    </citation>
    <scope>NUCLEOTIDE SEQUENCE [LARGE SCALE GENOMIC DNA]</scope>
    <source>
        <strain evidence="8">CGMCC 1.13587</strain>
    </source>
</reference>
<evidence type="ECO:0000256" key="1">
    <source>
        <dbReference type="ARBA" id="ARBA00007405"/>
    </source>
</evidence>
<evidence type="ECO:0000313" key="8">
    <source>
        <dbReference type="Proteomes" id="UP001596111"/>
    </source>
</evidence>
<dbReference type="Pfam" id="PF12637">
    <property type="entry name" value="TSCPD"/>
    <property type="match status" value="1"/>
</dbReference>
<dbReference type="InterPro" id="IPR024434">
    <property type="entry name" value="TSCPD_dom"/>
</dbReference>